<comment type="caution">
    <text evidence="2">The sequence shown here is derived from an EMBL/GenBank/DDBJ whole genome shotgun (WGS) entry which is preliminary data.</text>
</comment>
<feature type="region of interest" description="Disordered" evidence="1">
    <location>
        <begin position="70"/>
        <end position="115"/>
    </location>
</feature>
<proteinExistence type="predicted"/>
<evidence type="ECO:0000256" key="1">
    <source>
        <dbReference type="SAM" id="MobiDB-lite"/>
    </source>
</evidence>
<evidence type="ECO:0000313" key="3">
    <source>
        <dbReference type="Proteomes" id="UP000826195"/>
    </source>
</evidence>
<gene>
    <name evidence="2" type="ORF">KQX54_005332</name>
</gene>
<reference evidence="2 3" key="1">
    <citation type="journal article" date="2021" name="J. Hered.">
        <title>A chromosome-level genome assembly of the parasitoid wasp, Cotesia glomerata (Hymenoptera: Braconidae).</title>
        <authorList>
            <person name="Pinto B.J."/>
            <person name="Weis J.J."/>
            <person name="Gamble T."/>
            <person name="Ode P.J."/>
            <person name="Paul R."/>
            <person name="Zaspel J.M."/>
        </authorList>
    </citation>
    <scope>NUCLEOTIDE SEQUENCE [LARGE SCALE GENOMIC DNA]</scope>
    <source>
        <strain evidence="2">CgM1</strain>
    </source>
</reference>
<dbReference type="Proteomes" id="UP000826195">
    <property type="component" value="Unassembled WGS sequence"/>
</dbReference>
<dbReference type="AlphaFoldDB" id="A0AAV7J6U6"/>
<organism evidence="2 3">
    <name type="scientific">Cotesia glomerata</name>
    <name type="common">Lepidopteran parasitic wasp</name>
    <name type="synonym">Apanteles glomeratus</name>
    <dbReference type="NCBI Taxonomy" id="32391"/>
    <lineage>
        <taxon>Eukaryota</taxon>
        <taxon>Metazoa</taxon>
        <taxon>Ecdysozoa</taxon>
        <taxon>Arthropoda</taxon>
        <taxon>Hexapoda</taxon>
        <taxon>Insecta</taxon>
        <taxon>Pterygota</taxon>
        <taxon>Neoptera</taxon>
        <taxon>Endopterygota</taxon>
        <taxon>Hymenoptera</taxon>
        <taxon>Apocrita</taxon>
        <taxon>Ichneumonoidea</taxon>
        <taxon>Braconidae</taxon>
        <taxon>Microgastrinae</taxon>
        <taxon>Cotesia</taxon>
    </lineage>
</organism>
<name>A0AAV7J6U6_COTGL</name>
<accession>A0AAV7J6U6</accession>
<sequence length="115" mass="12658">MMGDISIERTTTEKKWSREEAKAKEALALHINHQAIQASEATVRTEARIVSHTGPSAGTGPYIMLRDSVGSGAAQERDPMLGKPRETNARTRERVTGASLTRDSHTSHLKTRHNL</sequence>
<keyword evidence="3" id="KW-1185">Reference proteome</keyword>
<feature type="compositionally biased region" description="Basic and acidic residues" evidence="1">
    <location>
        <begin position="75"/>
        <end position="95"/>
    </location>
</feature>
<protein>
    <submittedName>
        <fullName evidence="2">Uncharacterized protein</fullName>
    </submittedName>
</protein>
<evidence type="ECO:0000313" key="2">
    <source>
        <dbReference type="EMBL" id="KAH0566907.1"/>
    </source>
</evidence>
<dbReference type="EMBL" id="JAHXZJ010000001">
    <property type="protein sequence ID" value="KAH0566907.1"/>
    <property type="molecule type" value="Genomic_DNA"/>
</dbReference>